<dbReference type="GO" id="GO:0005654">
    <property type="term" value="C:nucleoplasm"/>
    <property type="evidence" value="ECO:0007669"/>
    <property type="project" value="UniProtKB-ARBA"/>
</dbReference>
<feature type="compositionally biased region" description="Pro residues" evidence="6">
    <location>
        <begin position="1089"/>
        <end position="1113"/>
    </location>
</feature>
<feature type="region of interest" description="Disordered" evidence="6">
    <location>
        <begin position="659"/>
        <end position="678"/>
    </location>
</feature>
<protein>
    <submittedName>
        <fullName evidence="7">Uncharacterized protein</fullName>
    </submittedName>
</protein>
<feature type="region of interest" description="Disordered" evidence="6">
    <location>
        <begin position="236"/>
        <end position="345"/>
    </location>
</feature>
<feature type="region of interest" description="Disordered" evidence="6">
    <location>
        <begin position="458"/>
        <end position="489"/>
    </location>
</feature>
<feature type="region of interest" description="Disordered" evidence="6">
    <location>
        <begin position="1"/>
        <end position="221"/>
    </location>
</feature>
<dbReference type="Pfam" id="PF08598">
    <property type="entry name" value="Sds3"/>
    <property type="match status" value="1"/>
</dbReference>
<accession>A0A8H6WGL9</accession>
<feature type="compositionally biased region" description="Acidic residues" evidence="6">
    <location>
        <begin position="195"/>
        <end position="212"/>
    </location>
</feature>
<feature type="region of interest" description="Disordered" evidence="6">
    <location>
        <begin position="695"/>
        <end position="1121"/>
    </location>
</feature>
<gene>
    <name evidence="7" type="ORF">HMN09_00429500</name>
</gene>
<evidence type="ECO:0000313" key="8">
    <source>
        <dbReference type="Proteomes" id="UP000613580"/>
    </source>
</evidence>
<feature type="compositionally biased region" description="Low complexity" evidence="6">
    <location>
        <begin position="259"/>
        <end position="277"/>
    </location>
</feature>
<dbReference type="SMART" id="SM01401">
    <property type="entry name" value="Sds3"/>
    <property type="match status" value="1"/>
</dbReference>
<evidence type="ECO:0000256" key="5">
    <source>
        <dbReference type="ARBA" id="ARBA00023242"/>
    </source>
</evidence>
<dbReference type="OrthoDB" id="20886at2759"/>
<feature type="compositionally biased region" description="Acidic residues" evidence="6">
    <location>
        <begin position="330"/>
        <end position="345"/>
    </location>
</feature>
<feature type="compositionally biased region" description="Basic residues" evidence="6">
    <location>
        <begin position="748"/>
        <end position="765"/>
    </location>
</feature>
<feature type="compositionally biased region" description="Low complexity" evidence="6">
    <location>
        <begin position="894"/>
        <end position="928"/>
    </location>
</feature>
<evidence type="ECO:0000256" key="2">
    <source>
        <dbReference type="ARBA" id="ARBA00022491"/>
    </source>
</evidence>
<feature type="compositionally biased region" description="Low complexity" evidence="6">
    <location>
        <begin position="1"/>
        <end position="10"/>
    </location>
</feature>
<proteinExistence type="predicted"/>
<keyword evidence="5" id="KW-0539">Nucleus</keyword>
<feature type="compositionally biased region" description="Basic and acidic residues" evidence="6">
    <location>
        <begin position="778"/>
        <end position="788"/>
    </location>
</feature>
<feature type="compositionally biased region" description="Basic and acidic residues" evidence="6">
    <location>
        <begin position="808"/>
        <end position="831"/>
    </location>
</feature>
<reference evidence="7" key="1">
    <citation type="submission" date="2020-05" db="EMBL/GenBank/DDBJ databases">
        <title>Mycena genomes resolve the evolution of fungal bioluminescence.</title>
        <authorList>
            <person name="Tsai I.J."/>
        </authorList>
    </citation>
    <scope>NUCLEOTIDE SEQUENCE</scope>
    <source>
        <strain evidence="7">110903Hualien_Pintung</strain>
    </source>
</reference>
<keyword evidence="4" id="KW-0804">Transcription</keyword>
<keyword evidence="2" id="KW-0678">Repressor</keyword>
<comment type="caution">
    <text evidence="7">The sequence shown here is derived from an EMBL/GenBank/DDBJ whole genome shotgun (WGS) entry which is preliminary data.</text>
</comment>
<dbReference type="Proteomes" id="UP000613580">
    <property type="component" value="Unassembled WGS sequence"/>
</dbReference>
<feature type="compositionally biased region" description="Acidic residues" evidence="6">
    <location>
        <begin position="243"/>
        <end position="258"/>
    </location>
</feature>
<dbReference type="InterPro" id="IPR013907">
    <property type="entry name" value="Sds3"/>
</dbReference>
<feature type="region of interest" description="Disordered" evidence="6">
    <location>
        <begin position="503"/>
        <end position="541"/>
    </location>
</feature>
<feature type="compositionally biased region" description="Basic residues" evidence="6">
    <location>
        <begin position="122"/>
        <end position="134"/>
    </location>
</feature>
<sequence>MSSLSDSLTPSPSPPPPRPVPTARRPGRPKKPPKKAPPPVRAPKKGDPVAKAPPSAGLDTNMDSGSELSELTEDEEGAAKNNATPHKEPTVDVDGEDNVEAELVVETEEDEEEQEEDESAKPKGKARARSKKAPGRSTAANGVKRKRSNIIPPTMWGWVPPQTQLEEEEEEQPPPRAMEEESDSDHETKERDNTEEADETTNENGMDVDEPAPAETAPIETAAAATLLDLLAVASPELVNGDNTEDEDEGEDEVDVDDPPVVSTEVIKQITRRASAARPPPADDRPVSPMSQDGEEADGPSREVSPVSGEDEAEPADKSDVEIDVQEKSDGEEEAKSDDDADPDVEMDVQPAHRAEALDVLAGIELKYALLRQTIYLDRMDGLAWEEALVQAGTHPEMLHIQRELTARRDRRLELATRKRSLECVDAERKRTAAEHGVWSWWKLARDDLQTDMITETNRKRRKMERDRRGTERPYPLRRIPAAPPTQAATPAVPLDLRMILKGEPSLPQTEEPARRIRTRSQRNAEPRPNENAPPALVFPDIPSMSAADIEQDLSYMIRPSQPPAPPPVPTPHDMAPARPHGHQGQTRMGPVEPPRLWHPVYDPTGGYPPNHPMAQQYLQQQQQQQGFRQPHHHAAPIQHPQQPPFEQVPYGGVYPPPRRPASPGRWPKGEWGGTETRVIGDGRMEQPQGRVIGMGMPLARHPEDEERERMKRERERDRERDREMDRRQQPDYAHLHRAPQHHSIVGPHHHHHHGVHHHVVHNHHPSNPPRPSLSPRASREFDSRPQHQAELINIGPSKPPAQPDAGARYDRDHPDYRKRALPLPDDRDRPIATPFVMGASYNNRMRTPPPVNPPSQSSRSSSRTLEDAFRMPPSSSTSVGYLGDAHRPPSHPSSPRRYSQSSQGPPLPPSAAGASSSRAPPSRQSSGYSPPLHRTLPPPPSTSSPSPFGGAPSGSSRYGASSNGPPPMLSGNRAPTPGSRSPVLHRPERERLPSPPPPPSSSKMMVGAMVNGPLAPSAYSRTTTPTVTADEKAALRNDSPFVSPFAGLSNTAGPAYGSKTSQAPSDRDRDVPKVGVADKISNDSTKLPPAPGRVSPPPVLAPPPSVLPPLPTQPKSERIL</sequence>
<evidence type="ECO:0000313" key="7">
    <source>
        <dbReference type="EMBL" id="KAF7316952.1"/>
    </source>
</evidence>
<keyword evidence="8" id="KW-1185">Reference proteome</keyword>
<evidence type="ECO:0000256" key="1">
    <source>
        <dbReference type="ARBA" id="ARBA00004123"/>
    </source>
</evidence>
<keyword evidence="3" id="KW-0805">Transcription regulation</keyword>
<dbReference type="GO" id="GO:0010468">
    <property type="term" value="P:regulation of gene expression"/>
    <property type="evidence" value="ECO:0007669"/>
    <property type="project" value="UniProtKB-ARBA"/>
</dbReference>
<dbReference type="PANTHER" id="PTHR21964">
    <property type="entry name" value="BREAST CANCER METASTASIS-SUPPRESSOR 1"/>
    <property type="match status" value="1"/>
</dbReference>
<feature type="compositionally biased region" description="Basic and acidic residues" evidence="6">
    <location>
        <begin position="701"/>
        <end position="730"/>
    </location>
</feature>
<feature type="compositionally biased region" description="Acidic residues" evidence="6">
    <location>
        <begin position="91"/>
        <end position="118"/>
    </location>
</feature>
<organism evidence="7 8">
    <name type="scientific">Mycena chlorophos</name>
    <name type="common">Agaric fungus</name>
    <name type="synonym">Agaricus chlorophos</name>
    <dbReference type="NCBI Taxonomy" id="658473"/>
    <lineage>
        <taxon>Eukaryota</taxon>
        <taxon>Fungi</taxon>
        <taxon>Dikarya</taxon>
        <taxon>Basidiomycota</taxon>
        <taxon>Agaricomycotina</taxon>
        <taxon>Agaricomycetes</taxon>
        <taxon>Agaricomycetidae</taxon>
        <taxon>Agaricales</taxon>
        <taxon>Marasmiineae</taxon>
        <taxon>Mycenaceae</taxon>
        <taxon>Mycena</taxon>
    </lineage>
</organism>
<name>A0A8H6WGL9_MYCCL</name>
<comment type="subcellular location">
    <subcellularLocation>
        <location evidence="1">Nucleus</location>
    </subcellularLocation>
</comment>
<feature type="compositionally biased region" description="Low complexity" evidence="6">
    <location>
        <begin position="944"/>
        <end position="957"/>
    </location>
</feature>
<feature type="compositionally biased region" description="Polar residues" evidence="6">
    <location>
        <begin position="1049"/>
        <end position="1065"/>
    </location>
</feature>
<feature type="compositionally biased region" description="Basic residues" evidence="6">
    <location>
        <begin position="25"/>
        <end position="34"/>
    </location>
</feature>
<feature type="compositionally biased region" description="Basic and acidic residues" evidence="6">
    <location>
        <begin position="185"/>
        <end position="194"/>
    </location>
</feature>
<dbReference type="AlphaFoldDB" id="A0A8H6WGL9"/>
<evidence type="ECO:0000256" key="4">
    <source>
        <dbReference type="ARBA" id="ARBA00023163"/>
    </source>
</evidence>
<evidence type="ECO:0000256" key="6">
    <source>
        <dbReference type="SAM" id="MobiDB-lite"/>
    </source>
</evidence>
<feature type="compositionally biased region" description="Basic and acidic residues" evidence="6">
    <location>
        <begin position="315"/>
        <end position="329"/>
    </location>
</feature>
<feature type="compositionally biased region" description="Pro residues" evidence="6">
    <location>
        <begin position="11"/>
        <end position="20"/>
    </location>
</feature>
<feature type="region of interest" description="Disordered" evidence="6">
    <location>
        <begin position="560"/>
        <end position="589"/>
    </location>
</feature>
<dbReference type="EMBL" id="JACAZE010000005">
    <property type="protein sequence ID" value="KAF7316952.1"/>
    <property type="molecule type" value="Genomic_DNA"/>
</dbReference>
<evidence type="ECO:0000256" key="3">
    <source>
        <dbReference type="ARBA" id="ARBA00023015"/>
    </source>
</evidence>
<feature type="compositionally biased region" description="Pro residues" evidence="6">
    <location>
        <begin position="561"/>
        <end position="571"/>
    </location>
</feature>